<accession>A0AAW5TC75</accession>
<evidence type="ECO:0000313" key="1">
    <source>
        <dbReference type="EMBL" id="MCW1071477.1"/>
    </source>
</evidence>
<dbReference type="AlphaFoldDB" id="A0AAW5TC75"/>
<comment type="caution">
    <text evidence="1">The sequence shown here is derived from an EMBL/GenBank/DDBJ whole genome shotgun (WGS) entry which is preliminary data.</text>
</comment>
<dbReference type="RefSeq" id="WP_191620747.1">
    <property type="nucleotide sequence ID" value="NZ_JAPAIJ010000001.1"/>
</dbReference>
<dbReference type="EMBL" id="JAPAIK010000001">
    <property type="protein sequence ID" value="MCW1071477.1"/>
    <property type="molecule type" value="Genomic_DNA"/>
</dbReference>
<gene>
    <name evidence="1" type="ORF">OJ930_00065</name>
</gene>
<proteinExistence type="predicted"/>
<evidence type="ECO:0000313" key="2">
    <source>
        <dbReference type="Proteomes" id="UP001208853"/>
    </source>
</evidence>
<dbReference type="Proteomes" id="UP001208853">
    <property type="component" value="Unassembled WGS sequence"/>
</dbReference>
<sequence>MKPQEFENKIKEYVVSVLETADKKDPETILAVAELIKSTKVLHLF</sequence>
<organism evidence="1 2">
    <name type="scientific">Streptococcus anginosus</name>
    <dbReference type="NCBI Taxonomy" id="1328"/>
    <lineage>
        <taxon>Bacteria</taxon>
        <taxon>Bacillati</taxon>
        <taxon>Bacillota</taxon>
        <taxon>Bacilli</taxon>
        <taxon>Lactobacillales</taxon>
        <taxon>Streptococcaceae</taxon>
        <taxon>Streptococcus</taxon>
        <taxon>Streptococcus anginosus group</taxon>
    </lineage>
</organism>
<protein>
    <submittedName>
        <fullName evidence="1">Uncharacterized protein</fullName>
    </submittedName>
</protein>
<reference evidence="1" key="1">
    <citation type="submission" date="2022-10" db="EMBL/GenBank/DDBJ databases">
        <title>Comparative genomic study of S. anginosus.</title>
        <authorList>
            <person name="Prasad A."/>
            <person name="Ene A."/>
            <person name="Jablonska S."/>
            <person name="Du J."/>
            <person name="Wolfe A.J."/>
            <person name="Putonti C."/>
        </authorList>
    </citation>
    <scope>NUCLEOTIDE SEQUENCE</scope>
    <source>
        <strain evidence="1">UMB6888</strain>
    </source>
</reference>
<name>A0AAW5TC75_STRAP</name>